<reference evidence="2" key="1">
    <citation type="submission" date="2022-07" db="EMBL/GenBank/DDBJ databases">
        <title>Fungi with potential for degradation of polypropylene.</title>
        <authorList>
            <person name="Gostincar C."/>
        </authorList>
    </citation>
    <scope>NUCLEOTIDE SEQUENCE</scope>
    <source>
        <strain evidence="2">EXF-13308</strain>
    </source>
</reference>
<protein>
    <submittedName>
        <fullName evidence="2">Uncharacterized protein</fullName>
    </submittedName>
</protein>
<feature type="chain" id="PRO_5041347073" evidence="1">
    <location>
        <begin position="16"/>
        <end position="135"/>
    </location>
</feature>
<organism evidence="2 3">
    <name type="scientific">Pleurostoma richardsiae</name>
    <dbReference type="NCBI Taxonomy" id="41990"/>
    <lineage>
        <taxon>Eukaryota</taxon>
        <taxon>Fungi</taxon>
        <taxon>Dikarya</taxon>
        <taxon>Ascomycota</taxon>
        <taxon>Pezizomycotina</taxon>
        <taxon>Sordariomycetes</taxon>
        <taxon>Sordariomycetidae</taxon>
        <taxon>Calosphaeriales</taxon>
        <taxon>Pleurostomataceae</taxon>
        <taxon>Pleurostoma</taxon>
    </lineage>
</organism>
<gene>
    <name evidence="2" type="ORF">NKR23_g10764</name>
</gene>
<feature type="signal peptide" evidence="1">
    <location>
        <begin position="1"/>
        <end position="15"/>
    </location>
</feature>
<keyword evidence="3" id="KW-1185">Reference proteome</keyword>
<comment type="caution">
    <text evidence="2">The sequence shown here is derived from an EMBL/GenBank/DDBJ whole genome shotgun (WGS) entry which is preliminary data.</text>
</comment>
<proteinExistence type="predicted"/>
<sequence length="135" mass="13932">MKSLIVTLLLGLSNAAVLQPPTIHGKLLPGTALLHRRDPPLNLTAVPNCQPAEAACSALDAEYSCAGTSCWCNLTTEGEGICFNSDDSCSAYRACGTSADCAAGERCFQVTGCACVGLDRACSKVRPAVNGTCSF</sequence>
<name>A0AA38RJB0_9PEZI</name>
<keyword evidence="1" id="KW-0732">Signal</keyword>
<dbReference type="AlphaFoldDB" id="A0AA38RJB0"/>
<evidence type="ECO:0000256" key="1">
    <source>
        <dbReference type="SAM" id="SignalP"/>
    </source>
</evidence>
<accession>A0AA38RJB0</accession>
<evidence type="ECO:0000313" key="3">
    <source>
        <dbReference type="Proteomes" id="UP001174694"/>
    </source>
</evidence>
<dbReference type="Proteomes" id="UP001174694">
    <property type="component" value="Unassembled WGS sequence"/>
</dbReference>
<evidence type="ECO:0000313" key="2">
    <source>
        <dbReference type="EMBL" id="KAJ9133443.1"/>
    </source>
</evidence>
<dbReference type="EMBL" id="JANBVO010000050">
    <property type="protein sequence ID" value="KAJ9133443.1"/>
    <property type="molecule type" value="Genomic_DNA"/>
</dbReference>